<evidence type="ECO:0000259" key="12">
    <source>
        <dbReference type="SMART" id="SM01016"/>
    </source>
</evidence>
<dbReference type="InterPro" id="IPR036695">
    <property type="entry name" value="Arg-tRNA-synth_N_sf"/>
</dbReference>
<dbReference type="SMART" id="SM01016">
    <property type="entry name" value="Arg_tRNA_synt_N"/>
    <property type="match status" value="1"/>
</dbReference>
<dbReference type="SUPFAM" id="SSF47323">
    <property type="entry name" value="Anticodon-binding domain of a subclass of class I aminoacyl-tRNA synthetases"/>
    <property type="match status" value="1"/>
</dbReference>
<dbReference type="InterPro" id="IPR001278">
    <property type="entry name" value="Arg-tRNA-ligase"/>
</dbReference>
<evidence type="ECO:0000256" key="10">
    <source>
        <dbReference type="RuleBase" id="RU363038"/>
    </source>
</evidence>
<evidence type="ECO:0000256" key="2">
    <source>
        <dbReference type="ARBA" id="ARBA00022490"/>
    </source>
</evidence>
<organism evidence="13 14">
    <name type="scientific">Mariniblastus fucicola</name>
    <dbReference type="NCBI Taxonomy" id="980251"/>
    <lineage>
        <taxon>Bacteria</taxon>
        <taxon>Pseudomonadati</taxon>
        <taxon>Planctomycetota</taxon>
        <taxon>Planctomycetia</taxon>
        <taxon>Pirellulales</taxon>
        <taxon>Pirellulaceae</taxon>
        <taxon>Mariniblastus</taxon>
    </lineage>
</organism>
<dbReference type="Pfam" id="PF03485">
    <property type="entry name" value="Arg_tRNA_synt_N"/>
    <property type="match status" value="1"/>
</dbReference>
<evidence type="ECO:0000256" key="1">
    <source>
        <dbReference type="ARBA" id="ARBA00005594"/>
    </source>
</evidence>
<dbReference type="InterPro" id="IPR035684">
    <property type="entry name" value="ArgRS_core"/>
</dbReference>
<dbReference type="AlphaFoldDB" id="A0A5B9P499"/>
<name>A0A5B9P499_9BACT</name>
<protein>
    <recommendedName>
        <fullName evidence="9">Arginine--tRNA ligase</fullName>
        <ecNumber evidence="9">6.1.1.19</ecNumber>
    </recommendedName>
    <alternativeName>
        <fullName evidence="9">Arginyl-tRNA synthetase</fullName>
        <shortName evidence="9">ArgRS</shortName>
    </alternativeName>
</protein>
<evidence type="ECO:0000256" key="5">
    <source>
        <dbReference type="ARBA" id="ARBA00022840"/>
    </source>
</evidence>
<dbReference type="GO" id="GO:0005524">
    <property type="term" value="F:ATP binding"/>
    <property type="evidence" value="ECO:0007669"/>
    <property type="project" value="UniProtKB-UniRule"/>
</dbReference>
<comment type="catalytic activity">
    <reaction evidence="8 9">
        <text>tRNA(Arg) + L-arginine + ATP = L-arginyl-tRNA(Arg) + AMP + diphosphate</text>
        <dbReference type="Rhea" id="RHEA:20301"/>
        <dbReference type="Rhea" id="RHEA-COMP:9658"/>
        <dbReference type="Rhea" id="RHEA-COMP:9673"/>
        <dbReference type="ChEBI" id="CHEBI:30616"/>
        <dbReference type="ChEBI" id="CHEBI:32682"/>
        <dbReference type="ChEBI" id="CHEBI:33019"/>
        <dbReference type="ChEBI" id="CHEBI:78442"/>
        <dbReference type="ChEBI" id="CHEBI:78513"/>
        <dbReference type="ChEBI" id="CHEBI:456215"/>
        <dbReference type="EC" id="6.1.1.19"/>
    </reaction>
</comment>
<dbReference type="Gene3D" id="3.40.50.620">
    <property type="entry name" value="HUPs"/>
    <property type="match status" value="1"/>
</dbReference>
<dbReference type="RefSeq" id="WP_075081763.1">
    <property type="nucleotide sequence ID" value="NZ_CP042912.1"/>
</dbReference>
<evidence type="ECO:0000259" key="11">
    <source>
        <dbReference type="SMART" id="SM00836"/>
    </source>
</evidence>
<dbReference type="HAMAP" id="MF_00123">
    <property type="entry name" value="Arg_tRNA_synth"/>
    <property type="match status" value="1"/>
</dbReference>
<dbReference type="Gene3D" id="3.30.1360.70">
    <property type="entry name" value="Arginyl tRNA synthetase N-terminal domain"/>
    <property type="match status" value="1"/>
</dbReference>
<keyword evidence="6 9" id="KW-0648">Protein biosynthesis</keyword>
<dbReference type="Pfam" id="PF05746">
    <property type="entry name" value="DALR_1"/>
    <property type="match status" value="1"/>
</dbReference>
<dbReference type="GO" id="GO:0004814">
    <property type="term" value="F:arginine-tRNA ligase activity"/>
    <property type="evidence" value="ECO:0007669"/>
    <property type="project" value="UniProtKB-UniRule"/>
</dbReference>
<comment type="subcellular location">
    <subcellularLocation>
        <location evidence="9">Cytoplasm</location>
    </subcellularLocation>
</comment>
<dbReference type="Pfam" id="PF00750">
    <property type="entry name" value="tRNA-synt_1d"/>
    <property type="match status" value="2"/>
</dbReference>
<accession>A0A5B9P499</accession>
<dbReference type="STRING" id="980251.GCA_001642875_01857"/>
<dbReference type="InterPro" id="IPR005148">
    <property type="entry name" value="Arg-tRNA-synth_N"/>
</dbReference>
<evidence type="ECO:0000256" key="9">
    <source>
        <dbReference type="HAMAP-Rule" id="MF_00123"/>
    </source>
</evidence>
<evidence type="ECO:0000256" key="3">
    <source>
        <dbReference type="ARBA" id="ARBA00022598"/>
    </source>
</evidence>
<dbReference type="InterPro" id="IPR014729">
    <property type="entry name" value="Rossmann-like_a/b/a_fold"/>
</dbReference>
<dbReference type="SUPFAM" id="SSF55190">
    <property type="entry name" value="Arginyl-tRNA synthetase (ArgRS), N-terminal 'additional' domain"/>
    <property type="match status" value="1"/>
</dbReference>
<dbReference type="PROSITE" id="PS00178">
    <property type="entry name" value="AA_TRNA_LIGASE_I"/>
    <property type="match status" value="1"/>
</dbReference>
<dbReference type="SUPFAM" id="SSF52374">
    <property type="entry name" value="Nucleotidylyl transferase"/>
    <property type="match status" value="1"/>
</dbReference>
<dbReference type="GO" id="GO:0006420">
    <property type="term" value="P:arginyl-tRNA aminoacylation"/>
    <property type="evidence" value="ECO:0007669"/>
    <property type="project" value="UniProtKB-UniRule"/>
</dbReference>
<dbReference type="EMBL" id="CP042912">
    <property type="protein sequence ID" value="QEG21228.1"/>
    <property type="molecule type" value="Genomic_DNA"/>
</dbReference>
<feature type="domain" description="DALR anticodon binding" evidence="11">
    <location>
        <begin position="533"/>
        <end position="652"/>
    </location>
</feature>
<gene>
    <name evidence="9 13" type="primary">argS</name>
    <name evidence="13" type="ORF">MFFC18_10830</name>
</gene>
<dbReference type="PANTHER" id="PTHR11956">
    <property type="entry name" value="ARGINYL-TRNA SYNTHETASE"/>
    <property type="match status" value="1"/>
</dbReference>
<dbReference type="EC" id="6.1.1.19" evidence="9"/>
<dbReference type="OrthoDB" id="9805987at2"/>
<keyword evidence="7 9" id="KW-0030">Aminoacyl-tRNA synthetase</keyword>
<dbReference type="InterPro" id="IPR008909">
    <property type="entry name" value="DALR_anticod-bd"/>
</dbReference>
<dbReference type="NCBIfam" id="TIGR00456">
    <property type="entry name" value="argS"/>
    <property type="match status" value="1"/>
</dbReference>
<keyword evidence="5 9" id="KW-0067">ATP-binding</keyword>
<dbReference type="InterPro" id="IPR009080">
    <property type="entry name" value="tRNAsynth_Ia_anticodon-bd"/>
</dbReference>
<keyword evidence="3 9" id="KW-0436">Ligase</keyword>
<dbReference type="GO" id="GO:0005737">
    <property type="term" value="C:cytoplasm"/>
    <property type="evidence" value="ECO:0007669"/>
    <property type="project" value="UniProtKB-SubCell"/>
</dbReference>
<keyword evidence="4 9" id="KW-0547">Nucleotide-binding</keyword>
<dbReference type="Gene3D" id="1.10.730.10">
    <property type="entry name" value="Isoleucyl-tRNA Synthetase, Domain 1"/>
    <property type="match status" value="1"/>
</dbReference>
<feature type="domain" description="Arginyl tRNA synthetase N-terminal" evidence="12">
    <location>
        <begin position="5"/>
        <end position="88"/>
    </location>
</feature>
<dbReference type="InterPro" id="IPR001412">
    <property type="entry name" value="aa-tRNA-synth_I_CS"/>
</dbReference>
<keyword evidence="2 9" id="KW-0963">Cytoplasm</keyword>
<evidence type="ECO:0000256" key="4">
    <source>
        <dbReference type="ARBA" id="ARBA00022741"/>
    </source>
</evidence>
<dbReference type="Proteomes" id="UP000322214">
    <property type="component" value="Chromosome"/>
</dbReference>
<comment type="similarity">
    <text evidence="1 9 10">Belongs to the class-I aminoacyl-tRNA synthetase family.</text>
</comment>
<evidence type="ECO:0000313" key="14">
    <source>
        <dbReference type="Proteomes" id="UP000322214"/>
    </source>
</evidence>
<evidence type="ECO:0000256" key="7">
    <source>
        <dbReference type="ARBA" id="ARBA00023146"/>
    </source>
</evidence>
<evidence type="ECO:0000256" key="6">
    <source>
        <dbReference type="ARBA" id="ARBA00022917"/>
    </source>
</evidence>
<evidence type="ECO:0000313" key="13">
    <source>
        <dbReference type="EMBL" id="QEG21228.1"/>
    </source>
</evidence>
<comment type="subunit">
    <text evidence="9">Monomer.</text>
</comment>
<proteinExistence type="inferred from homology"/>
<dbReference type="KEGG" id="mff:MFFC18_10830"/>
<reference evidence="13 14" key="1">
    <citation type="submission" date="2019-08" db="EMBL/GenBank/DDBJ databases">
        <title>Deep-cultivation of Planctomycetes and their phenomic and genomic characterization uncovers novel biology.</title>
        <authorList>
            <person name="Wiegand S."/>
            <person name="Jogler M."/>
            <person name="Boedeker C."/>
            <person name="Pinto D."/>
            <person name="Vollmers J."/>
            <person name="Rivas-Marin E."/>
            <person name="Kohn T."/>
            <person name="Peeters S.H."/>
            <person name="Heuer A."/>
            <person name="Rast P."/>
            <person name="Oberbeckmann S."/>
            <person name="Bunk B."/>
            <person name="Jeske O."/>
            <person name="Meyerdierks A."/>
            <person name="Storesund J.E."/>
            <person name="Kallscheuer N."/>
            <person name="Luecker S."/>
            <person name="Lage O.M."/>
            <person name="Pohl T."/>
            <person name="Merkel B.J."/>
            <person name="Hornburger P."/>
            <person name="Mueller R.-W."/>
            <person name="Bruemmer F."/>
            <person name="Labrenz M."/>
            <person name="Spormann A.M."/>
            <person name="Op den Camp H."/>
            <person name="Overmann J."/>
            <person name="Amann R."/>
            <person name="Jetten M.S.M."/>
            <person name="Mascher T."/>
            <person name="Medema M.H."/>
            <person name="Devos D.P."/>
            <person name="Kaster A.-K."/>
            <person name="Ovreas L."/>
            <person name="Rohde M."/>
            <person name="Galperin M.Y."/>
            <person name="Jogler C."/>
        </authorList>
    </citation>
    <scope>NUCLEOTIDE SEQUENCE [LARGE SCALE GENOMIC DNA]</scope>
    <source>
        <strain evidence="13 14">FC18</strain>
    </source>
</reference>
<feature type="short sequence motif" description="'HIGH' region" evidence="9">
    <location>
        <begin position="124"/>
        <end position="134"/>
    </location>
</feature>
<evidence type="ECO:0000256" key="8">
    <source>
        <dbReference type="ARBA" id="ARBA00049339"/>
    </source>
</evidence>
<dbReference type="PRINTS" id="PR01038">
    <property type="entry name" value="TRNASYNTHARG"/>
</dbReference>
<dbReference type="SMART" id="SM00836">
    <property type="entry name" value="DALR_1"/>
    <property type="match status" value="1"/>
</dbReference>
<dbReference type="PANTHER" id="PTHR11956:SF5">
    <property type="entry name" value="ARGININE--TRNA LIGASE, CYTOPLASMIC"/>
    <property type="match status" value="1"/>
</dbReference>
<sequence>MNALAEIRTRFADALVSLVDDPTELLGMIRPAKDATFGDYQANLAMPLGKKLGKPPRDMATEIVEKLAVDGLCSNVDVAGPGFINLKLDDEWLKGSLSAALVDERLGVSKVADPKTYVVDFSSPNVAKPMHVGHIRSTVIGDAISKILSFAGHKVITDNHVGDWGTQFGMIIYGYKHFLDAAAYEKDPVTELGRLYKFVRQLVDYHAAKGKVDDVADKIIELSGQVAALKEKQAAATEKAETKKIKKELSAVTKRLDSQKETGDGLKAKIDAIESNPDLIGIANAHPEIGQQVLLETAKLHEGDKENKELWTEFLPYCWEDMRKIYRRLNIEHDHELGESFYHDMLGDVVSDFEAKGFARTSDGAVCVFMDDYETPMIIRKKDGAFLYSTTDLATIKYRVDHFGADAALCVVDHRQHEHFDKLFDAARLWGYKDIELTHVSFGTVLGDDGKPFKTRSGDTVGLESLLDEAESRALAIAVEQNPDLSEEQQKHIATTVGIGALKYADLSQNRGSDYKFSYDKMLATRGNTATYLQFSYARVQGIIRKTGADMAKVRANPVPFEFATDIERELAVKLARFGETIDEVLVEYKPNLLCGYLFDLTQVFFQFLEKCSVKDAETESLKQSRLQFCDLMSRTVERGLGLLGIGVIEQM</sequence>
<keyword evidence="14" id="KW-1185">Reference proteome</keyword>